<reference evidence="2" key="1">
    <citation type="submission" date="2018-05" db="EMBL/GenBank/DDBJ databases">
        <authorList>
            <person name="Lanie J.A."/>
            <person name="Ng W.-L."/>
            <person name="Kazmierczak K.M."/>
            <person name="Andrzejewski T.M."/>
            <person name="Davidsen T.M."/>
            <person name="Wayne K.J."/>
            <person name="Tettelin H."/>
            <person name="Glass J.I."/>
            <person name="Rusch D."/>
            <person name="Podicherti R."/>
            <person name="Tsui H.-C.T."/>
            <person name="Winkler M.E."/>
        </authorList>
    </citation>
    <scope>NUCLEOTIDE SEQUENCE</scope>
</reference>
<feature type="non-terminal residue" evidence="2">
    <location>
        <position position="1"/>
    </location>
</feature>
<dbReference type="Gene3D" id="1.25.10.10">
    <property type="entry name" value="Leucine-rich Repeat Variant"/>
    <property type="match status" value="1"/>
</dbReference>
<dbReference type="InterPro" id="IPR016024">
    <property type="entry name" value="ARM-type_fold"/>
</dbReference>
<dbReference type="InterPro" id="IPR011989">
    <property type="entry name" value="ARM-like"/>
</dbReference>
<keyword evidence="1" id="KW-0472">Membrane</keyword>
<dbReference type="SUPFAM" id="SSF48371">
    <property type="entry name" value="ARM repeat"/>
    <property type="match status" value="1"/>
</dbReference>
<keyword evidence="1" id="KW-1133">Transmembrane helix</keyword>
<feature type="transmembrane region" description="Helical" evidence="1">
    <location>
        <begin position="29"/>
        <end position="50"/>
    </location>
</feature>
<sequence>VLLDAVIAPTYQVLMKLVPDRNADGTRMIMEGGFMLVGGLLGAGVTALHAQDVLTLSQLFTGLAVASVAMAWVGWRLRQSHRQVLIQAVKDQDFDVEDEQAMQAMRQVVSDSVEFPRSLLLHADDGVREMGIEILKQNESAAAQVCEPLIDHDNPRIRAAAWQTLGASSVDQTILDHALRHLDDEDEQVRLSAATWSSQLVSGSELHPQQRQSVIDAVAPRLVPDAGNAELQTEFLVILERLDDADSSTARALMLESLIESTQVGEIVAGVDVANRTAQVAIFLDQIRGHLHHHHPAVREAAVRCLSVDAGEGLTLLIDM</sequence>
<name>A0A382RM31_9ZZZZ</name>
<evidence type="ECO:0000256" key="1">
    <source>
        <dbReference type="SAM" id="Phobius"/>
    </source>
</evidence>
<dbReference type="AlphaFoldDB" id="A0A382RM31"/>
<gene>
    <name evidence="2" type="ORF">METZ01_LOCUS351021</name>
</gene>
<keyword evidence="1" id="KW-0812">Transmembrane</keyword>
<proteinExistence type="predicted"/>
<evidence type="ECO:0008006" key="3">
    <source>
        <dbReference type="Google" id="ProtNLM"/>
    </source>
</evidence>
<protein>
    <recommendedName>
        <fullName evidence="3">HEAT repeat domain-containing protein</fullName>
    </recommendedName>
</protein>
<organism evidence="2">
    <name type="scientific">marine metagenome</name>
    <dbReference type="NCBI Taxonomy" id="408172"/>
    <lineage>
        <taxon>unclassified sequences</taxon>
        <taxon>metagenomes</taxon>
        <taxon>ecological metagenomes</taxon>
    </lineage>
</organism>
<dbReference type="Pfam" id="PF13646">
    <property type="entry name" value="HEAT_2"/>
    <property type="match status" value="1"/>
</dbReference>
<evidence type="ECO:0000313" key="2">
    <source>
        <dbReference type="EMBL" id="SVC98167.1"/>
    </source>
</evidence>
<accession>A0A382RM31</accession>
<dbReference type="EMBL" id="UINC01122387">
    <property type="protein sequence ID" value="SVC98167.1"/>
    <property type="molecule type" value="Genomic_DNA"/>
</dbReference>
<feature type="transmembrane region" description="Helical" evidence="1">
    <location>
        <begin position="56"/>
        <end position="75"/>
    </location>
</feature>
<feature type="non-terminal residue" evidence="2">
    <location>
        <position position="320"/>
    </location>
</feature>